<evidence type="ECO:0000313" key="1">
    <source>
        <dbReference type="EMBL" id="QOS67537.1"/>
    </source>
</evidence>
<evidence type="ECO:0000313" key="2">
    <source>
        <dbReference type="Proteomes" id="UP000478463"/>
    </source>
</evidence>
<dbReference type="InterPro" id="IPR010898">
    <property type="entry name" value="Hpre_diP_synth_I"/>
</dbReference>
<proteinExistence type="predicted"/>
<dbReference type="Gene3D" id="1.10.1760.20">
    <property type="match status" value="1"/>
</dbReference>
<dbReference type="Pfam" id="PF07456">
    <property type="entry name" value="Hpre_diP_synt_I"/>
    <property type="match status" value="1"/>
</dbReference>
<gene>
    <name evidence="1" type="ORF">GS424_013570</name>
</gene>
<accession>A0A6L7ITV2</accession>
<dbReference type="InterPro" id="IPR014535">
    <property type="entry name" value="Hpre_diP_synt_I"/>
</dbReference>
<dbReference type="EMBL" id="CP063310">
    <property type="protein sequence ID" value="QOS67537.1"/>
    <property type="molecule type" value="Genomic_DNA"/>
</dbReference>
<name>A0A6L7ITV2_9ACTN</name>
<dbReference type="Proteomes" id="UP000478463">
    <property type="component" value="Chromosome"/>
</dbReference>
<organism evidence="1 2">
    <name type="scientific">Eggerthella guodeyinii</name>
    <dbReference type="NCBI Taxonomy" id="2690837"/>
    <lineage>
        <taxon>Bacteria</taxon>
        <taxon>Bacillati</taxon>
        <taxon>Actinomycetota</taxon>
        <taxon>Coriobacteriia</taxon>
        <taxon>Eggerthellales</taxon>
        <taxon>Eggerthellaceae</taxon>
        <taxon>Eggerthella</taxon>
    </lineage>
</organism>
<dbReference type="PIRSF" id="PIRSF027391">
    <property type="entry name" value="Hpre_diP_synt_I"/>
    <property type="match status" value="1"/>
</dbReference>
<protein>
    <submittedName>
        <fullName evidence="1">Gx transporter family protein</fullName>
    </submittedName>
</protein>
<dbReference type="AlphaFoldDB" id="A0A6L7ITV2"/>
<dbReference type="RefSeq" id="WP_160942545.1">
    <property type="nucleotide sequence ID" value="NZ_CP063310.1"/>
</dbReference>
<dbReference type="KEGG" id="egd:GS424_013570"/>
<reference evidence="1 2" key="1">
    <citation type="submission" date="2020-10" db="EMBL/GenBank/DDBJ databases">
        <title>Eggerthella sp. nov., isolated from human feces.</title>
        <authorList>
            <person name="Yajun G."/>
        </authorList>
    </citation>
    <scope>NUCLEOTIDE SEQUENCE [LARGE SCALE GENOMIC DNA]</scope>
    <source>
        <strain evidence="1 2">HF-1101</strain>
    </source>
</reference>
<sequence>MASTPWRASAGRASAAPPTSLRVCRCALLAALALALTALESLIPIPLPVPGMKLGVANIVTVAAAFWLGPIDAAVVLGVRIVLAAFLTGQLATLPFSLVGGACALGVTLLFVRFSSTERVRLCAMVAATAHNIGQIAVAVAVTGTPEIAFYLPVLLVAGVVAGFLTGTVATAVLGRLPHPRAAAARARRVRA</sequence>